<feature type="transmembrane region" description="Helical" evidence="1">
    <location>
        <begin position="12"/>
        <end position="30"/>
    </location>
</feature>
<proteinExistence type="predicted"/>
<protein>
    <recommendedName>
        <fullName evidence="4">Oligosaccharide repeat unit polymerase</fullName>
    </recommendedName>
</protein>
<dbReference type="EMBL" id="LXQD01000314">
    <property type="protein sequence ID" value="RCJ25512.1"/>
    <property type="molecule type" value="Genomic_DNA"/>
</dbReference>
<feature type="transmembrane region" description="Helical" evidence="1">
    <location>
        <begin position="134"/>
        <end position="154"/>
    </location>
</feature>
<feature type="transmembrane region" description="Helical" evidence="1">
    <location>
        <begin position="412"/>
        <end position="437"/>
    </location>
</feature>
<feature type="transmembrane region" description="Helical" evidence="1">
    <location>
        <begin position="99"/>
        <end position="122"/>
    </location>
</feature>
<feature type="transmembrane region" description="Helical" evidence="1">
    <location>
        <begin position="174"/>
        <end position="197"/>
    </location>
</feature>
<evidence type="ECO:0008006" key="4">
    <source>
        <dbReference type="Google" id="ProtNLM"/>
    </source>
</evidence>
<feature type="transmembrane region" description="Helical" evidence="1">
    <location>
        <begin position="74"/>
        <end position="93"/>
    </location>
</feature>
<dbReference type="Proteomes" id="UP000252107">
    <property type="component" value="Unassembled WGS sequence"/>
</dbReference>
<dbReference type="AlphaFoldDB" id="A0A367QQK0"/>
<gene>
    <name evidence="2" type="ORF">A6770_27650</name>
</gene>
<sequence length="453" mass="50680">MNAEIVSRTKREGYIQNSSLILLAFSSAFFSRLLETVGFPSIINFLHFAIVPLAVGIVLLNSKTKNRYQIATTWTLLSGLAILLGVMLVSALVNKAGLINVVLDFLLLGEPFLLLVAVISIPMSIKRWERLETWLIRFGFINIILSYLQQYIIVPYFRQYLRTGLSGADLVQGVFFISGGGNTLAGGISMFFSAYYFQKANDVPLWQRVMVLLASLWQVIFSDTKQVILVFLIAWSILSLIKIKNIRKVLMSVIGIVLLVSMIIWGTENLEAFRAFKTYLSPEVLNPSNDTTQIKLLPLSMIPSYYQSSLNWLFGLGPGHTVGRLGQGMLSKYDSLFTPLGATYSPIGSAVWDKFALLAGGNGTSSISTVFSPFWGWAGIWGDLGFVGLGAYLYLGYLVWSRLWGDDFAQFLLLNVLIFGFMSTQLEEPGFMLYIAIMVGLRWQEKRLENYKS</sequence>
<keyword evidence="1" id="KW-0812">Transmembrane</keyword>
<organism evidence="2 3">
    <name type="scientific">Nostoc minutum NIES-26</name>
    <dbReference type="NCBI Taxonomy" id="1844469"/>
    <lineage>
        <taxon>Bacteria</taxon>
        <taxon>Bacillati</taxon>
        <taxon>Cyanobacteriota</taxon>
        <taxon>Cyanophyceae</taxon>
        <taxon>Nostocales</taxon>
        <taxon>Nostocaceae</taxon>
        <taxon>Nostoc</taxon>
    </lineage>
</organism>
<evidence type="ECO:0000256" key="1">
    <source>
        <dbReference type="SAM" id="Phobius"/>
    </source>
</evidence>
<feature type="transmembrane region" description="Helical" evidence="1">
    <location>
        <begin position="209"/>
        <end position="237"/>
    </location>
</feature>
<evidence type="ECO:0000313" key="3">
    <source>
        <dbReference type="Proteomes" id="UP000252107"/>
    </source>
</evidence>
<reference evidence="2" key="1">
    <citation type="submission" date="2016-04" db="EMBL/GenBank/DDBJ databases">
        <authorList>
            <person name="Tabuchi Yagui T.R."/>
        </authorList>
    </citation>
    <scope>NUCLEOTIDE SEQUENCE [LARGE SCALE GENOMIC DNA]</scope>
    <source>
        <strain evidence="2">NIES-26</strain>
    </source>
</reference>
<feature type="transmembrane region" description="Helical" evidence="1">
    <location>
        <begin position="42"/>
        <end position="62"/>
    </location>
</feature>
<accession>A0A367QQK0</accession>
<feature type="transmembrane region" description="Helical" evidence="1">
    <location>
        <begin position="249"/>
        <end position="267"/>
    </location>
</feature>
<keyword evidence="3" id="KW-1185">Reference proteome</keyword>
<comment type="caution">
    <text evidence="2">The sequence shown here is derived from an EMBL/GenBank/DDBJ whole genome shotgun (WGS) entry which is preliminary data.</text>
</comment>
<feature type="transmembrane region" description="Helical" evidence="1">
    <location>
        <begin position="374"/>
        <end position="400"/>
    </location>
</feature>
<evidence type="ECO:0000313" key="2">
    <source>
        <dbReference type="EMBL" id="RCJ25512.1"/>
    </source>
</evidence>
<name>A0A367QQK0_9NOSO</name>
<keyword evidence="1" id="KW-1133">Transmembrane helix</keyword>
<keyword evidence="1" id="KW-0472">Membrane</keyword>